<dbReference type="EMBL" id="JAIWYP010000012">
    <property type="protein sequence ID" value="KAH3728391.1"/>
    <property type="molecule type" value="Genomic_DNA"/>
</dbReference>
<dbReference type="AlphaFoldDB" id="A0A9D4CQI3"/>
<evidence type="ECO:0000313" key="1">
    <source>
        <dbReference type="EMBL" id="KAH3728391.1"/>
    </source>
</evidence>
<accession>A0A9D4CQI3</accession>
<proteinExistence type="predicted"/>
<name>A0A9D4CQI3_DREPO</name>
<comment type="caution">
    <text evidence="1">The sequence shown here is derived from an EMBL/GenBank/DDBJ whole genome shotgun (WGS) entry which is preliminary data.</text>
</comment>
<reference evidence="1" key="2">
    <citation type="submission" date="2020-11" db="EMBL/GenBank/DDBJ databases">
        <authorList>
            <person name="McCartney M.A."/>
            <person name="Auch B."/>
            <person name="Kono T."/>
            <person name="Mallez S."/>
            <person name="Becker A."/>
            <person name="Gohl D.M."/>
            <person name="Silverstein K.A.T."/>
            <person name="Koren S."/>
            <person name="Bechman K.B."/>
            <person name="Herman A."/>
            <person name="Abrahante J.E."/>
            <person name="Garbe J."/>
        </authorList>
    </citation>
    <scope>NUCLEOTIDE SEQUENCE</scope>
    <source>
        <strain evidence="1">Duluth1</strain>
        <tissue evidence="1">Whole animal</tissue>
    </source>
</reference>
<reference evidence="1" key="1">
    <citation type="journal article" date="2019" name="bioRxiv">
        <title>The Genome of the Zebra Mussel, Dreissena polymorpha: A Resource for Invasive Species Research.</title>
        <authorList>
            <person name="McCartney M.A."/>
            <person name="Auch B."/>
            <person name="Kono T."/>
            <person name="Mallez S."/>
            <person name="Zhang Y."/>
            <person name="Obille A."/>
            <person name="Becker A."/>
            <person name="Abrahante J.E."/>
            <person name="Garbe J."/>
            <person name="Badalamenti J.P."/>
            <person name="Herman A."/>
            <person name="Mangelson H."/>
            <person name="Liachko I."/>
            <person name="Sullivan S."/>
            <person name="Sone E.D."/>
            <person name="Koren S."/>
            <person name="Silverstein K.A.T."/>
            <person name="Beckman K.B."/>
            <person name="Gohl D.M."/>
        </authorList>
    </citation>
    <scope>NUCLEOTIDE SEQUENCE</scope>
    <source>
        <strain evidence="1">Duluth1</strain>
        <tissue evidence="1">Whole animal</tissue>
    </source>
</reference>
<evidence type="ECO:0000313" key="2">
    <source>
        <dbReference type="Proteomes" id="UP000828390"/>
    </source>
</evidence>
<sequence>MVTAGFEPVEPVRNRSGCVLVRLEHVQMVLCEWVAVPGELTKSQPCVFSLSSAKSTPLAYEEVFLPDLDYDTHLFIIEVFNPLALKVFVNGELSIRYGWE</sequence>
<protein>
    <submittedName>
        <fullName evidence="1">Uncharacterized protein</fullName>
    </submittedName>
</protein>
<keyword evidence="2" id="KW-1185">Reference proteome</keyword>
<dbReference type="Proteomes" id="UP000828390">
    <property type="component" value="Unassembled WGS sequence"/>
</dbReference>
<gene>
    <name evidence="1" type="ORF">DPMN_054347</name>
</gene>
<organism evidence="1 2">
    <name type="scientific">Dreissena polymorpha</name>
    <name type="common">Zebra mussel</name>
    <name type="synonym">Mytilus polymorpha</name>
    <dbReference type="NCBI Taxonomy" id="45954"/>
    <lineage>
        <taxon>Eukaryota</taxon>
        <taxon>Metazoa</taxon>
        <taxon>Spiralia</taxon>
        <taxon>Lophotrochozoa</taxon>
        <taxon>Mollusca</taxon>
        <taxon>Bivalvia</taxon>
        <taxon>Autobranchia</taxon>
        <taxon>Heteroconchia</taxon>
        <taxon>Euheterodonta</taxon>
        <taxon>Imparidentia</taxon>
        <taxon>Neoheterodontei</taxon>
        <taxon>Myida</taxon>
        <taxon>Dreissenoidea</taxon>
        <taxon>Dreissenidae</taxon>
        <taxon>Dreissena</taxon>
    </lineage>
</organism>